<dbReference type="STRING" id="1142394.PSMK_23850"/>
<organism evidence="3 4">
    <name type="scientific">Phycisphaera mikurensis (strain NBRC 102666 / KCTC 22515 / FYK2301M01)</name>
    <dbReference type="NCBI Taxonomy" id="1142394"/>
    <lineage>
        <taxon>Bacteria</taxon>
        <taxon>Pseudomonadati</taxon>
        <taxon>Planctomycetota</taxon>
        <taxon>Phycisphaerae</taxon>
        <taxon>Phycisphaerales</taxon>
        <taxon>Phycisphaeraceae</taxon>
        <taxon>Phycisphaera</taxon>
    </lineage>
</organism>
<dbReference type="PANTHER" id="PTHR34322:SF2">
    <property type="entry name" value="TRANSPOSASE IS200-LIKE DOMAIN-CONTAINING PROTEIN"/>
    <property type="match status" value="1"/>
</dbReference>
<dbReference type="GO" id="GO:0003677">
    <property type="term" value="F:DNA binding"/>
    <property type="evidence" value="ECO:0007669"/>
    <property type="project" value="InterPro"/>
</dbReference>
<dbReference type="GO" id="GO:0004803">
    <property type="term" value="F:transposase activity"/>
    <property type="evidence" value="ECO:0007669"/>
    <property type="project" value="InterPro"/>
</dbReference>
<dbReference type="AlphaFoldDB" id="I0IH06"/>
<evidence type="ECO:0000313" key="4">
    <source>
        <dbReference type="Proteomes" id="UP000007881"/>
    </source>
</evidence>
<dbReference type="PANTHER" id="PTHR34322">
    <property type="entry name" value="TRANSPOSASE, Y1_TNP DOMAIN-CONTAINING"/>
    <property type="match status" value="1"/>
</dbReference>
<feature type="region of interest" description="Disordered" evidence="1">
    <location>
        <begin position="242"/>
        <end position="263"/>
    </location>
</feature>
<dbReference type="eggNOG" id="COG1943">
    <property type="taxonomic scope" value="Bacteria"/>
</dbReference>
<dbReference type="SUPFAM" id="SSF143422">
    <property type="entry name" value="Transposase IS200-like"/>
    <property type="match status" value="1"/>
</dbReference>
<sequence length="317" mass="35841">MARRTREHQERVGGCFSRHVTSRVAHGLRLLGGEDEPPESGLRSLRQVSSDRLRDLAAVYAVELTAAAFMGNHFHLQARMIEAEAARWSEEGVAERWLRLHPGWRHRGESAEARAARVREHAADAAWVAATRAKLCSLSSFVKDLKQHVAEWHNRTTKSSGCFWQGRFKSFAAADESAELAVQAYIELNPFAAGIGRHPHAGTHTSLEVRLHDEAPHRCHPPAEGDEPCRRRRIRRTRRWLTPLHWGPQEPAPPSGPDRPFRQPRRRLTFDAYLTFLDRLARTLRRGKRHLVEPAAVFTLIEQRAAELLPAEAAAPG</sequence>
<protein>
    <recommendedName>
        <fullName evidence="2">Transposase IS200-like domain-containing protein</fullName>
    </recommendedName>
</protein>
<accession>I0IH06</accession>
<dbReference type="InterPro" id="IPR002686">
    <property type="entry name" value="Transposase_17"/>
</dbReference>
<dbReference type="Gene3D" id="3.30.70.1290">
    <property type="entry name" value="Transposase IS200-like"/>
    <property type="match status" value="1"/>
</dbReference>
<proteinExistence type="predicted"/>
<keyword evidence="4" id="KW-1185">Reference proteome</keyword>
<dbReference type="HOGENOM" id="CLU_876775_0_0_0"/>
<dbReference type="RefSeq" id="WP_014437757.1">
    <property type="nucleotide sequence ID" value="NC_017080.1"/>
</dbReference>
<dbReference type="Proteomes" id="UP000007881">
    <property type="component" value="Chromosome"/>
</dbReference>
<evidence type="ECO:0000313" key="3">
    <source>
        <dbReference type="EMBL" id="BAM04544.1"/>
    </source>
</evidence>
<feature type="domain" description="Transposase IS200-like" evidence="2">
    <location>
        <begin position="16"/>
        <end position="189"/>
    </location>
</feature>
<dbReference type="EMBL" id="AP012338">
    <property type="protein sequence ID" value="BAM04544.1"/>
    <property type="molecule type" value="Genomic_DNA"/>
</dbReference>
<dbReference type="OrthoDB" id="248091at2"/>
<reference evidence="3 4" key="1">
    <citation type="submission" date="2012-02" db="EMBL/GenBank/DDBJ databases">
        <title>Complete genome sequence of Phycisphaera mikurensis NBRC 102666.</title>
        <authorList>
            <person name="Ankai A."/>
            <person name="Hosoyama A."/>
            <person name="Terui Y."/>
            <person name="Sekine M."/>
            <person name="Fukai R."/>
            <person name="Kato Y."/>
            <person name="Nakamura S."/>
            <person name="Yamada-Narita S."/>
            <person name="Kawakoshi A."/>
            <person name="Fukunaga Y."/>
            <person name="Yamazaki S."/>
            <person name="Fujita N."/>
        </authorList>
    </citation>
    <scope>NUCLEOTIDE SEQUENCE [LARGE SCALE GENOMIC DNA]</scope>
    <source>
        <strain evidence="4">NBRC 102666 / KCTC 22515 / FYK2301M01</strain>
    </source>
</reference>
<gene>
    <name evidence="3" type="ordered locus">PSMK_23850</name>
</gene>
<dbReference type="InterPro" id="IPR036515">
    <property type="entry name" value="Transposase_17_sf"/>
</dbReference>
<dbReference type="GO" id="GO:0006313">
    <property type="term" value="P:DNA transposition"/>
    <property type="evidence" value="ECO:0007669"/>
    <property type="project" value="InterPro"/>
</dbReference>
<evidence type="ECO:0000256" key="1">
    <source>
        <dbReference type="SAM" id="MobiDB-lite"/>
    </source>
</evidence>
<evidence type="ECO:0000259" key="2">
    <source>
        <dbReference type="SMART" id="SM01321"/>
    </source>
</evidence>
<name>I0IH06_PHYMF</name>
<dbReference type="KEGG" id="phm:PSMK_23850"/>
<dbReference type="SMART" id="SM01321">
    <property type="entry name" value="Y1_Tnp"/>
    <property type="match status" value="1"/>
</dbReference>